<feature type="domain" description="ATP-grasp" evidence="1">
    <location>
        <begin position="77"/>
        <end position="226"/>
    </location>
</feature>
<evidence type="ECO:0000259" key="1">
    <source>
        <dbReference type="Pfam" id="PF18299"/>
    </source>
</evidence>
<organism evidence="2 3">
    <name type="scientific">Acidithiobacillus thiooxidans</name>
    <name type="common">Thiobacillus thiooxidans</name>
    <dbReference type="NCBI Taxonomy" id="930"/>
    <lineage>
        <taxon>Bacteria</taxon>
        <taxon>Pseudomonadati</taxon>
        <taxon>Pseudomonadota</taxon>
        <taxon>Acidithiobacillia</taxon>
        <taxon>Acidithiobacillales</taxon>
        <taxon>Acidithiobacillaceae</taxon>
        <taxon>Acidithiobacillus</taxon>
    </lineage>
</organism>
<protein>
    <recommendedName>
        <fullName evidence="1">ATP-grasp domain-containing protein</fullName>
    </recommendedName>
</protein>
<dbReference type="Pfam" id="PF18299">
    <property type="entry name" value="R2K_2"/>
    <property type="match status" value="1"/>
</dbReference>
<reference evidence="2" key="1">
    <citation type="journal article" date="2016" name="Int. J. Mol. Sci.">
        <title>Comparative genomics of the extreme acidophile Acidithiobacillus thiooxidans reveals intraspecific divergence and niche adaptation.</title>
        <authorList>
            <person name="Zhang X."/>
            <person name="Feng X."/>
            <person name="Tao J."/>
            <person name="Ma L."/>
            <person name="Xiao Y."/>
            <person name="Liang Y."/>
            <person name="Liu X."/>
            <person name="Yin H."/>
        </authorList>
    </citation>
    <scope>NUCLEOTIDE SEQUENCE [LARGE SCALE GENOMIC DNA]</scope>
    <source>
        <strain evidence="2">DXS-W</strain>
    </source>
</reference>
<dbReference type="AlphaFoldDB" id="A0A1C2ITY3"/>
<dbReference type="GeneID" id="60696784"/>
<dbReference type="OrthoDB" id="654524at2"/>
<accession>A0A1C2ITY3</accession>
<dbReference type="EMBL" id="LWRY01000060">
    <property type="protein sequence ID" value="OCX73913.1"/>
    <property type="molecule type" value="Genomic_DNA"/>
</dbReference>
<name>A0A1C2ITY3_ACITH</name>
<dbReference type="InterPro" id="IPR041261">
    <property type="entry name" value="R2K_2"/>
</dbReference>
<evidence type="ECO:0000313" key="2">
    <source>
        <dbReference type="EMBL" id="OCX73913.1"/>
    </source>
</evidence>
<sequence length="243" mass="26938">MVKKREVVLQRNSSLRAGIAVRAHADRLTLASIEDIGNLPKSGWMPVGSVGFCLAAMIHQQMDPSYVSTYPECLREFLHRETWLDTAGNVLANGRRVFVKPSARQKLFTGFVWPDGDGQEIALKDLPANDVLWCADPVSFTQEWRYYVCNGKVLGAGRYDDNDAEDPVLEMMLHYAASEMAKQYQDAPAGYSIDLGVLDDGKVALVEVNDGWALGFYSGSCSSSDYFDLLCARWDEITGVDHG</sequence>
<proteinExistence type="predicted"/>
<evidence type="ECO:0000313" key="3">
    <source>
        <dbReference type="Proteomes" id="UP000095008"/>
    </source>
</evidence>
<dbReference type="RefSeq" id="WP_051690435.1">
    <property type="nucleotide sequence ID" value="NZ_JABBDW010000008.1"/>
</dbReference>
<comment type="caution">
    <text evidence="2">The sequence shown here is derived from an EMBL/GenBank/DDBJ whole genome shotgun (WGS) entry which is preliminary data.</text>
</comment>
<gene>
    <name evidence="2" type="ORF">A6M23_07395</name>
</gene>
<dbReference type="Proteomes" id="UP000095008">
    <property type="component" value="Unassembled WGS sequence"/>
</dbReference>
<keyword evidence="3" id="KW-1185">Reference proteome</keyword>